<evidence type="ECO:0000313" key="3">
    <source>
        <dbReference type="Proteomes" id="UP001175261"/>
    </source>
</evidence>
<organism evidence="2 3">
    <name type="scientific">Sarocladium strictum</name>
    <name type="common">Black bundle disease fungus</name>
    <name type="synonym">Acremonium strictum</name>
    <dbReference type="NCBI Taxonomy" id="5046"/>
    <lineage>
        <taxon>Eukaryota</taxon>
        <taxon>Fungi</taxon>
        <taxon>Dikarya</taxon>
        <taxon>Ascomycota</taxon>
        <taxon>Pezizomycotina</taxon>
        <taxon>Sordariomycetes</taxon>
        <taxon>Hypocreomycetidae</taxon>
        <taxon>Hypocreales</taxon>
        <taxon>Sarocladiaceae</taxon>
        <taxon>Sarocladium</taxon>
    </lineage>
</organism>
<feature type="compositionally biased region" description="Low complexity" evidence="1">
    <location>
        <begin position="22"/>
        <end position="41"/>
    </location>
</feature>
<evidence type="ECO:0000313" key="2">
    <source>
        <dbReference type="EMBL" id="KAK0389104.1"/>
    </source>
</evidence>
<comment type="caution">
    <text evidence="2">The sequence shown here is derived from an EMBL/GenBank/DDBJ whole genome shotgun (WGS) entry which is preliminary data.</text>
</comment>
<keyword evidence="3" id="KW-1185">Reference proteome</keyword>
<feature type="compositionally biased region" description="Basic and acidic residues" evidence="1">
    <location>
        <begin position="89"/>
        <end position="114"/>
    </location>
</feature>
<dbReference type="Proteomes" id="UP001175261">
    <property type="component" value="Unassembled WGS sequence"/>
</dbReference>
<name>A0AA39L9R6_SARSR</name>
<proteinExistence type="predicted"/>
<feature type="compositionally biased region" description="Polar residues" evidence="1">
    <location>
        <begin position="1"/>
        <end position="14"/>
    </location>
</feature>
<sequence length="129" mass="14726">MTSTTSNRSNSADQDFSRSDRTMNSTTPTSSTASSRETSTSRAPPAKPQRPAIDPLRQTFPKPTDEVDFNAAMERRPGRWSFRGQMKQQQEREEEQERRAALDKVGGRNREELEAAKRDLMKSFAEMNR</sequence>
<feature type="region of interest" description="Disordered" evidence="1">
    <location>
        <begin position="1"/>
        <end position="114"/>
    </location>
</feature>
<protein>
    <submittedName>
        <fullName evidence="2">Uncharacterized protein</fullName>
    </submittedName>
</protein>
<dbReference type="AlphaFoldDB" id="A0AA39L9R6"/>
<reference evidence="2" key="1">
    <citation type="submission" date="2022-10" db="EMBL/GenBank/DDBJ databases">
        <title>Determination and structural analysis of whole genome sequence of Sarocladium strictum F4-1.</title>
        <authorList>
            <person name="Hu L."/>
            <person name="Jiang Y."/>
        </authorList>
    </citation>
    <scope>NUCLEOTIDE SEQUENCE</scope>
    <source>
        <strain evidence="2">F4-1</strain>
    </source>
</reference>
<gene>
    <name evidence="2" type="ORF">NLU13_2679</name>
</gene>
<dbReference type="EMBL" id="JAPDFR010000002">
    <property type="protein sequence ID" value="KAK0389104.1"/>
    <property type="molecule type" value="Genomic_DNA"/>
</dbReference>
<evidence type="ECO:0000256" key="1">
    <source>
        <dbReference type="SAM" id="MobiDB-lite"/>
    </source>
</evidence>
<accession>A0AA39L9R6</accession>